<dbReference type="InterPro" id="IPR001878">
    <property type="entry name" value="Znf_CCHC"/>
</dbReference>
<dbReference type="SUPFAM" id="SSF53098">
    <property type="entry name" value="Ribonuclease H-like"/>
    <property type="match status" value="1"/>
</dbReference>
<dbReference type="PANTHER" id="PTHR42648:SF11">
    <property type="entry name" value="TRANSPOSON TY4-P GAG-POL POLYPROTEIN"/>
    <property type="match status" value="1"/>
</dbReference>
<evidence type="ECO:0000256" key="7">
    <source>
        <dbReference type="ARBA" id="ARBA00022695"/>
    </source>
</evidence>
<dbReference type="GO" id="GO:0005634">
    <property type="term" value="C:nucleus"/>
    <property type="evidence" value="ECO:0007669"/>
    <property type="project" value="UniProtKB-ARBA"/>
</dbReference>
<dbReference type="AlphaFoldDB" id="A0A9Q3CWV7"/>
<evidence type="ECO:0000259" key="26">
    <source>
        <dbReference type="PROSITE" id="PS50994"/>
    </source>
</evidence>
<evidence type="ECO:0000256" key="21">
    <source>
        <dbReference type="ARBA" id="ARBA00048173"/>
    </source>
</evidence>
<evidence type="ECO:0000256" key="19">
    <source>
        <dbReference type="ARBA" id="ARBA00023113"/>
    </source>
</evidence>
<keyword evidence="15" id="KW-0694">RNA-binding</keyword>
<evidence type="ECO:0000313" key="28">
    <source>
        <dbReference type="Proteomes" id="UP000765509"/>
    </source>
</evidence>
<comment type="catalytic activity">
    <reaction evidence="22">
        <text>DNA(n) + a 2'-deoxyribonucleoside 5'-triphosphate = DNA(n+1) + diphosphate</text>
        <dbReference type="Rhea" id="RHEA:22508"/>
        <dbReference type="Rhea" id="RHEA-COMP:17339"/>
        <dbReference type="Rhea" id="RHEA-COMP:17340"/>
        <dbReference type="ChEBI" id="CHEBI:33019"/>
        <dbReference type="ChEBI" id="CHEBI:61560"/>
        <dbReference type="ChEBI" id="CHEBI:173112"/>
        <dbReference type="EC" id="2.7.7.7"/>
    </reaction>
</comment>
<evidence type="ECO:0000256" key="1">
    <source>
        <dbReference type="ARBA" id="ARBA00002180"/>
    </source>
</evidence>
<organism evidence="27 28">
    <name type="scientific">Austropuccinia psidii MF-1</name>
    <dbReference type="NCBI Taxonomy" id="1389203"/>
    <lineage>
        <taxon>Eukaryota</taxon>
        <taxon>Fungi</taxon>
        <taxon>Dikarya</taxon>
        <taxon>Basidiomycota</taxon>
        <taxon>Pucciniomycotina</taxon>
        <taxon>Pucciniomycetes</taxon>
        <taxon>Pucciniales</taxon>
        <taxon>Sphaerophragmiaceae</taxon>
        <taxon>Austropuccinia</taxon>
    </lineage>
</organism>
<keyword evidence="16" id="KW-0229">DNA integration</keyword>
<dbReference type="GO" id="GO:0003887">
    <property type="term" value="F:DNA-directed DNA polymerase activity"/>
    <property type="evidence" value="ECO:0007669"/>
    <property type="project" value="UniProtKB-KW"/>
</dbReference>
<comment type="caution">
    <text evidence="27">The sequence shown here is derived from an EMBL/GenBank/DDBJ whole genome shotgun (WGS) entry which is preliminary data.</text>
</comment>
<evidence type="ECO:0000256" key="23">
    <source>
        <dbReference type="PROSITE-ProRule" id="PRU00047"/>
    </source>
</evidence>
<keyword evidence="8" id="KW-0540">Nuclease</keyword>
<evidence type="ECO:0000256" key="10">
    <source>
        <dbReference type="ARBA" id="ARBA00022741"/>
    </source>
</evidence>
<dbReference type="InterPro" id="IPR036875">
    <property type="entry name" value="Znf_CCHC_sf"/>
</dbReference>
<evidence type="ECO:0000256" key="9">
    <source>
        <dbReference type="ARBA" id="ARBA00022723"/>
    </source>
</evidence>
<dbReference type="PROSITE" id="PS50994">
    <property type="entry name" value="INTEGRASE"/>
    <property type="match status" value="1"/>
</dbReference>
<evidence type="ECO:0000259" key="25">
    <source>
        <dbReference type="PROSITE" id="PS50158"/>
    </source>
</evidence>
<evidence type="ECO:0000256" key="5">
    <source>
        <dbReference type="ARBA" id="ARBA00022670"/>
    </source>
</evidence>
<dbReference type="InterPro" id="IPR012337">
    <property type="entry name" value="RNaseH-like_sf"/>
</dbReference>
<evidence type="ECO:0008006" key="29">
    <source>
        <dbReference type="Google" id="ProtNLM"/>
    </source>
</evidence>
<dbReference type="GO" id="GO:0004519">
    <property type="term" value="F:endonuclease activity"/>
    <property type="evidence" value="ECO:0007669"/>
    <property type="project" value="UniProtKB-KW"/>
</dbReference>
<keyword evidence="7" id="KW-0548">Nucleotidyltransferase</keyword>
<dbReference type="SMART" id="SM00343">
    <property type="entry name" value="ZnF_C2HC"/>
    <property type="match status" value="1"/>
</dbReference>
<comment type="catalytic activity">
    <reaction evidence="21">
        <text>DNA(n) + a 2'-deoxyribonucleoside 5'-triphosphate = DNA(n+1) + diphosphate</text>
        <dbReference type="Rhea" id="RHEA:22508"/>
        <dbReference type="Rhea" id="RHEA-COMP:17339"/>
        <dbReference type="Rhea" id="RHEA-COMP:17340"/>
        <dbReference type="ChEBI" id="CHEBI:33019"/>
        <dbReference type="ChEBI" id="CHEBI:61560"/>
        <dbReference type="ChEBI" id="CHEBI:173112"/>
        <dbReference type="EC" id="2.7.7.49"/>
    </reaction>
</comment>
<evidence type="ECO:0000256" key="17">
    <source>
        <dbReference type="ARBA" id="ARBA00022918"/>
    </source>
</evidence>
<dbReference type="InterPro" id="IPR036397">
    <property type="entry name" value="RNaseH_sf"/>
</dbReference>
<dbReference type="GO" id="GO:0003723">
    <property type="term" value="F:RNA binding"/>
    <property type="evidence" value="ECO:0007669"/>
    <property type="project" value="UniProtKB-KW"/>
</dbReference>
<keyword evidence="23" id="KW-0863">Zinc-finger</keyword>
<dbReference type="Pfam" id="PF00098">
    <property type="entry name" value="zf-CCHC"/>
    <property type="match status" value="1"/>
</dbReference>
<evidence type="ECO:0000256" key="11">
    <source>
        <dbReference type="ARBA" id="ARBA00022759"/>
    </source>
</evidence>
<dbReference type="PROSITE" id="PS00141">
    <property type="entry name" value="ASP_PROTEASE"/>
    <property type="match status" value="1"/>
</dbReference>
<keyword evidence="14" id="KW-0460">Magnesium</keyword>
<dbReference type="InterPro" id="IPR039537">
    <property type="entry name" value="Retrotran_Ty1/copia-like"/>
</dbReference>
<keyword evidence="2" id="KW-0815">Transposition</keyword>
<dbReference type="GO" id="GO:0006397">
    <property type="term" value="P:mRNA processing"/>
    <property type="evidence" value="ECO:0007669"/>
    <property type="project" value="UniProtKB-KW"/>
</dbReference>
<evidence type="ECO:0000256" key="4">
    <source>
        <dbReference type="ARBA" id="ARBA00022664"/>
    </source>
</evidence>
<evidence type="ECO:0000256" key="18">
    <source>
        <dbReference type="ARBA" id="ARBA00022932"/>
    </source>
</evidence>
<dbReference type="Gene3D" id="3.30.420.10">
    <property type="entry name" value="Ribonuclease H-like superfamily/Ribonuclease H"/>
    <property type="match status" value="1"/>
</dbReference>
<dbReference type="Proteomes" id="UP000765509">
    <property type="component" value="Unassembled WGS sequence"/>
</dbReference>
<keyword evidence="5" id="KW-0645">Protease</keyword>
<keyword evidence="20" id="KW-0233">DNA recombination</keyword>
<keyword evidence="28" id="KW-1185">Reference proteome</keyword>
<keyword evidence="19" id="KW-0917">Virion maturation</keyword>
<keyword evidence="23" id="KW-0862">Zinc</keyword>
<evidence type="ECO:0000256" key="12">
    <source>
        <dbReference type="ARBA" id="ARBA00022801"/>
    </source>
</evidence>
<evidence type="ECO:0000256" key="8">
    <source>
        <dbReference type="ARBA" id="ARBA00022722"/>
    </source>
</evidence>
<dbReference type="InterPro" id="IPR001584">
    <property type="entry name" value="Integrase_cat-core"/>
</dbReference>
<dbReference type="GO" id="GO:0006508">
    <property type="term" value="P:proteolysis"/>
    <property type="evidence" value="ECO:0007669"/>
    <property type="project" value="UniProtKB-KW"/>
</dbReference>
<feature type="region of interest" description="Disordered" evidence="24">
    <location>
        <begin position="127"/>
        <end position="165"/>
    </location>
</feature>
<dbReference type="OrthoDB" id="3562068at2759"/>
<evidence type="ECO:0000256" key="6">
    <source>
        <dbReference type="ARBA" id="ARBA00022679"/>
    </source>
</evidence>
<gene>
    <name evidence="27" type="ORF">O181_031133</name>
</gene>
<dbReference type="GO" id="GO:0003964">
    <property type="term" value="F:RNA-directed DNA polymerase activity"/>
    <property type="evidence" value="ECO:0007669"/>
    <property type="project" value="UniProtKB-KW"/>
</dbReference>
<evidence type="ECO:0000256" key="3">
    <source>
        <dbReference type="ARBA" id="ARBA00022612"/>
    </source>
</evidence>
<accession>A0A9Q3CWV7</accession>
<evidence type="ECO:0000256" key="14">
    <source>
        <dbReference type="ARBA" id="ARBA00022842"/>
    </source>
</evidence>
<dbReference type="Pfam" id="PF22936">
    <property type="entry name" value="Pol_BBD"/>
    <property type="match status" value="1"/>
</dbReference>
<keyword evidence="3" id="KW-1188">Viral release from host cell</keyword>
<evidence type="ECO:0000256" key="15">
    <source>
        <dbReference type="ARBA" id="ARBA00022884"/>
    </source>
</evidence>
<proteinExistence type="predicted"/>
<dbReference type="GO" id="GO:0008270">
    <property type="term" value="F:zinc ion binding"/>
    <property type="evidence" value="ECO:0007669"/>
    <property type="project" value="UniProtKB-KW"/>
</dbReference>
<dbReference type="InterPro" id="IPR025724">
    <property type="entry name" value="GAG-pre-integrase_dom"/>
</dbReference>
<evidence type="ECO:0000256" key="2">
    <source>
        <dbReference type="ARBA" id="ARBA00022578"/>
    </source>
</evidence>
<keyword evidence="13" id="KW-0067">ATP-binding</keyword>
<protein>
    <recommendedName>
        <fullName evidence="29">Integrase catalytic domain-containing protein</fullName>
    </recommendedName>
</protein>
<evidence type="ECO:0000256" key="24">
    <source>
        <dbReference type="SAM" id="MobiDB-lite"/>
    </source>
</evidence>
<dbReference type="InterPro" id="IPR054722">
    <property type="entry name" value="PolX-like_BBD"/>
</dbReference>
<sequence>MPNARTTYRALKDRFNKISWSSIVRHTSIIFDPTDNSNNLTNHAITVGEAIEAIENQIGAIDSNLPTTLSLFFSAPQLHDQITNALDTILAAHYSLTVHSEDILNIVRQLTSKCGKNTNNGSIHLSRINAQQNSHTNNKQKETNKTPKRRFNNHSPPSSSPIVGRSEDWKKKWLTPKNPCFYCGEAGHWVPNCTARLKASKARNMVNQSKSSVARIGMVLALENNEILLDSGATHSVVGDLSLFTDTRHTNMRLSVASSEQFNIDIIGRIKLKTKFGTLIVRNVLYCAAIPGIVLSIGQLLNQDIDVQFLEGVFILNDGKKKFVSHRRNFRWFLEQEEKTADIKPVTVDPPPPSIKLSTRPVMSRHQRMGHLSIRNIKKLMKFNAIDGFSPIELNSVGICHPCSIAKSEHQPIQAPSQKHISNPGDMILADLMGPFPISIDGKKYAIIIQDSFSWLTAFIPLHNKTEARGHLQTWMTQFMNTMKTTIKAVRTDNGAEFKNNTFDAYLKDKGIIHELSMPYEHHQNGKIEQTNRLISEIARTFPIAANLPTSLWPWAFKHAVWIFNQSLHVDKQKTPYEIISGMKPSLHLLRVFDAKAYVHNHLFRKDMTPRGIEGYYYLGVAPNSKGWLFWIPSKNTVAQ</sequence>
<evidence type="ECO:0000256" key="13">
    <source>
        <dbReference type="ARBA" id="ARBA00022840"/>
    </source>
</evidence>
<evidence type="ECO:0000256" key="16">
    <source>
        <dbReference type="ARBA" id="ARBA00022908"/>
    </source>
</evidence>
<keyword evidence="4" id="KW-0507">mRNA processing</keyword>
<keyword evidence="18" id="KW-0239">DNA-directed DNA polymerase</keyword>
<dbReference type="InterPro" id="IPR001969">
    <property type="entry name" value="Aspartic_peptidase_AS"/>
</dbReference>
<feature type="domain" description="Integrase catalytic" evidence="26">
    <location>
        <begin position="420"/>
        <end position="584"/>
    </location>
</feature>
<feature type="domain" description="CCHC-type" evidence="25">
    <location>
        <begin position="180"/>
        <end position="193"/>
    </location>
</feature>
<keyword evidence="9" id="KW-0479">Metal-binding</keyword>
<evidence type="ECO:0000256" key="22">
    <source>
        <dbReference type="ARBA" id="ARBA00049244"/>
    </source>
</evidence>
<keyword evidence="17" id="KW-0695">RNA-directed DNA polymerase</keyword>
<name>A0A9Q3CWV7_9BASI</name>
<comment type="function">
    <text evidence="1">The aspartyl protease (PR) mediates the proteolytic cleavages of the Gag and Gag-Pol polyproteins after assembly of the VLP.</text>
</comment>
<feature type="compositionally biased region" description="Polar residues" evidence="24">
    <location>
        <begin position="127"/>
        <end position="137"/>
    </location>
</feature>
<keyword evidence="10" id="KW-0547">Nucleotide-binding</keyword>
<keyword evidence="12" id="KW-0378">Hydrolase</keyword>
<dbReference type="EMBL" id="AVOT02011072">
    <property type="protein sequence ID" value="MBW0491418.1"/>
    <property type="molecule type" value="Genomic_DNA"/>
</dbReference>
<dbReference type="Pfam" id="PF13976">
    <property type="entry name" value="gag_pre-integrs"/>
    <property type="match status" value="1"/>
</dbReference>
<dbReference type="SUPFAM" id="SSF57756">
    <property type="entry name" value="Retrovirus zinc finger-like domains"/>
    <property type="match status" value="1"/>
</dbReference>
<dbReference type="GO" id="GO:0015074">
    <property type="term" value="P:DNA integration"/>
    <property type="evidence" value="ECO:0007669"/>
    <property type="project" value="UniProtKB-KW"/>
</dbReference>
<evidence type="ECO:0000256" key="20">
    <source>
        <dbReference type="ARBA" id="ARBA00023172"/>
    </source>
</evidence>
<evidence type="ECO:0000313" key="27">
    <source>
        <dbReference type="EMBL" id="MBW0491418.1"/>
    </source>
</evidence>
<dbReference type="GO" id="GO:0004190">
    <property type="term" value="F:aspartic-type endopeptidase activity"/>
    <property type="evidence" value="ECO:0007669"/>
    <property type="project" value="InterPro"/>
</dbReference>
<dbReference type="GO" id="GO:0005524">
    <property type="term" value="F:ATP binding"/>
    <property type="evidence" value="ECO:0007669"/>
    <property type="project" value="UniProtKB-KW"/>
</dbReference>
<keyword evidence="11" id="KW-0255">Endonuclease</keyword>
<reference evidence="27" key="1">
    <citation type="submission" date="2021-03" db="EMBL/GenBank/DDBJ databases">
        <title>Draft genome sequence of rust myrtle Austropuccinia psidii MF-1, a brazilian biotype.</title>
        <authorList>
            <person name="Quecine M.C."/>
            <person name="Pachon D.M.R."/>
            <person name="Bonatelli M.L."/>
            <person name="Correr F.H."/>
            <person name="Franceschini L.M."/>
            <person name="Leite T.F."/>
            <person name="Margarido G.R.A."/>
            <person name="Almeida C.A."/>
            <person name="Ferrarezi J.A."/>
            <person name="Labate C.A."/>
        </authorList>
    </citation>
    <scope>NUCLEOTIDE SEQUENCE</scope>
    <source>
        <strain evidence="27">MF-1</strain>
    </source>
</reference>
<dbReference type="PANTHER" id="PTHR42648">
    <property type="entry name" value="TRANSPOSASE, PUTATIVE-RELATED"/>
    <property type="match status" value="1"/>
</dbReference>
<dbReference type="GO" id="GO:0006310">
    <property type="term" value="P:DNA recombination"/>
    <property type="evidence" value="ECO:0007669"/>
    <property type="project" value="UniProtKB-KW"/>
</dbReference>
<keyword evidence="6" id="KW-0808">Transferase</keyword>
<dbReference type="GO" id="GO:0032196">
    <property type="term" value="P:transposition"/>
    <property type="evidence" value="ECO:0007669"/>
    <property type="project" value="UniProtKB-KW"/>
</dbReference>
<dbReference type="PROSITE" id="PS50158">
    <property type="entry name" value="ZF_CCHC"/>
    <property type="match status" value="1"/>
</dbReference>